<proteinExistence type="predicted"/>
<dbReference type="Proteomes" id="UP000188268">
    <property type="component" value="Unassembled WGS sequence"/>
</dbReference>
<feature type="region of interest" description="Disordered" evidence="1">
    <location>
        <begin position="1"/>
        <end position="31"/>
    </location>
</feature>
<accession>A0A1R3G2N6</accession>
<keyword evidence="3" id="KW-1185">Reference proteome</keyword>
<dbReference type="EMBL" id="AWWV01015531">
    <property type="protein sequence ID" value="OMO52280.1"/>
    <property type="molecule type" value="Genomic_DNA"/>
</dbReference>
<dbReference type="AlphaFoldDB" id="A0A1R3G2N6"/>
<sequence>MRVGKEEQLTQRELNHAFGRNRGERTKMKIG</sequence>
<organism evidence="2 3">
    <name type="scientific">Corchorus capsularis</name>
    <name type="common">Jute</name>
    <dbReference type="NCBI Taxonomy" id="210143"/>
    <lineage>
        <taxon>Eukaryota</taxon>
        <taxon>Viridiplantae</taxon>
        <taxon>Streptophyta</taxon>
        <taxon>Embryophyta</taxon>
        <taxon>Tracheophyta</taxon>
        <taxon>Spermatophyta</taxon>
        <taxon>Magnoliopsida</taxon>
        <taxon>eudicotyledons</taxon>
        <taxon>Gunneridae</taxon>
        <taxon>Pentapetalae</taxon>
        <taxon>rosids</taxon>
        <taxon>malvids</taxon>
        <taxon>Malvales</taxon>
        <taxon>Malvaceae</taxon>
        <taxon>Grewioideae</taxon>
        <taxon>Apeibeae</taxon>
        <taxon>Corchorus</taxon>
    </lineage>
</organism>
<reference evidence="2 3" key="1">
    <citation type="submission" date="2013-09" db="EMBL/GenBank/DDBJ databases">
        <title>Corchorus capsularis genome sequencing.</title>
        <authorList>
            <person name="Alam M."/>
            <person name="Haque M.S."/>
            <person name="Islam M.S."/>
            <person name="Emdad E.M."/>
            <person name="Islam M.M."/>
            <person name="Ahmed B."/>
            <person name="Halim A."/>
            <person name="Hossen Q.M.M."/>
            <person name="Hossain M.Z."/>
            <person name="Ahmed R."/>
            <person name="Khan M.M."/>
            <person name="Islam R."/>
            <person name="Rashid M.M."/>
            <person name="Khan S.A."/>
            <person name="Rahman M.S."/>
            <person name="Alam M."/>
        </authorList>
    </citation>
    <scope>NUCLEOTIDE SEQUENCE [LARGE SCALE GENOMIC DNA]</scope>
    <source>
        <strain evidence="3">cv. CVL-1</strain>
        <tissue evidence="2">Whole seedling</tissue>
    </source>
</reference>
<protein>
    <submittedName>
        <fullName evidence="2">Uncharacterized protein</fullName>
    </submittedName>
</protein>
<gene>
    <name evidence="2" type="ORF">CCACVL1_29287</name>
</gene>
<comment type="caution">
    <text evidence="2">The sequence shown here is derived from an EMBL/GenBank/DDBJ whole genome shotgun (WGS) entry which is preliminary data.</text>
</comment>
<name>A0A1R3G2N6_COCAP</name>
<evidence type="ECO:0000313" key="2">
    <source>
        <dbReference type="EMBL" id="OMO52280.1"/>
    </source>
</evidence>
<evidence type="ECO:0000256" key="1">
    <source>
        <dbReference type="SAM" id="MobiDB-lite"/>
    </source>
</evidence>
<evidence type="ECO:0000313" key="3">
    <source>
        <dbReference type="Proteomes" id="UP000188268"/>
    </source>
</evidence>
<dbReference type="Gramene" id="OMO52280">
    <property type="protein sequence ID" value="OMO52280"/>
    <property type="gene ID" value="CCACVL1_29287"/>
</dbReference>